<dbReference type="InterPro" id="IPR036291">
    <property type="entry name" value="NAD(P)-bd_dom_sf"/>
</dbReference>
<dbReference type="SUPFAM" id="SSF51735">
    <property type="entry name" value="NAD(P)-binding Rossmann-fold domains"/>
    <property type="match status" value="1"/>
</dbReference>
<dbReference type="GO" id="GO:0000271">
    <property type="term" value="P:polysaccharide biosynthetic process"/>
    <property type="evidence" value="ECO:0007669"/>
    <property type="project" value="InterPro"/>
</dbReference>
<dbReference type="RefSeq" id="WP_110840441.1">
    <property type="nucleotide sequence ID" value="NZ_QJVJ01000005.1"/>
</dbReference>
<feature type="binding site" evidence="10">
    <location>
        <position position="31"/>
    </location>
    <ligand>
        <name>NAD(+)</name>
        <dbReference type="ChEBI" id="CHEBI:57540"/>
    </ligand>
</feature>
<evidence type="ECO:0000256" key="9">
    <source>
        <dbReference type="PIRSR" id="PIRSR500134-2"/>
    </source>
</evidence>
<evidence type="ECO:0000256" key="2">
    <source>
        <dbReference type="ARBA" id="ARBA00006601"/>
    </source>
</evidence>
<feature type="binding site" evidence="10">
    <location>
        <position position="156"/>
    </location>
    <ligand>
        <name>NAD(+)</name>
        <dbReference type="ChEBI" id="CHEBI:57540"/>
    </ligand>
</feature>
<feature type="binding site" evidence="9">
    <location>
        <position position="205"/>
    </location>
    <ligand>
        <name>substrate</name>
    </ligand>
</feature>
<dbReference type="InterPro" id="IPR017476">
    <property type="entry name" value="UDP-Glc/GDP-Man"/>
</dbReference>
<dbReference type="InterPro" id="IPR014026">
    <property type="entry name" value="UDP-Glc/GDP-Man_DH_dimer"/>
</dbReference>
<evidence type="ECO:0000256" key="5">
    <source>
        <dbReference type="ARBA" id="ARBA00023027"/>
    </source>
</evidence>
<dbReference type="AlphaFoldDB" id="A0A2V5K6F1"/>
<evidence type="ECO:0000256" key="7">
    <source>
        <dbReference type="PIRNR" id="PIRNR000124"/>
    </source>
</evidence>
<dbReference type="Pfam" id="PF00984">
    <property type="entry name" value="UDPG_MGDP_dh"/>
    <property type="match status" value="1"/>
</dbReference>
<sequence>MVNVAVIGTGYVGLVTGACLAEAGHRVVCADRDEVKIGRLRTGVVPIYEPGLEELVRANAEAGRLRFASDAAEAVASSDVVLFAVGTPPLANGDVDTGPLFEAVAEAAAHTRTPKLFAIKSTVPVGTARKAERLVARALPRPVKVDVVSNPEFLREGSAIRDTFEADRIVIGCADPEAGERLAGLYEPFGRPVQMTDRESAELIKYAANAFLAVKISFINEVANVCEKVGADIRSVARGIGADRRIGPHFLNAGIGYGGSCFPKDTKAQLRIAENVEYDFQILRAAVHVNAMQRIRFANAVERTLGGSLAGKRVAVLGLAFKPHTDDVRDAPAIDIIRLLHDKGADVRAYDPVATANARRHLPDVELFDEPYGAIAGADAIVVTTEWPQVAALDLDRVKRLMTAPVVLDGRRAFEPEAMRARGFRYVGVGIPAEPASGT</sequence>
<dbReference type="Pfam" id="PF03720">
    <property type="entry name" value="UDPG_MGDP_dh_C"/>
    <property type="match status" value="1"/>
</dbReference>
<dbReference type="SMART" id="SM00984">
    <property type="entry name" value="UDPG_MGDP_dh_C"/>
    <property type="match status" value="1"/>
</dbReference>
<evidence type="ECO:0000256" key="3">
    <source>
        <dbReference type="ARBA" id="ARBA00012954"/>
    </source>
</evidence>
<dbReference type="InterPro" id="IPR028357">
    <property type="entry name" value="UDPglc_DH_bac"/>
</dbReference>
<feature type="active site" description="Nucleophile" evidence="8">
    <location>
        <position position="261"/>
    </location>
</feature>
<dbReference type="Gene3D" id="3.40.50.720">
    <property type="entry name" value="NAD(P)-binding Rossmann-like Domain"/>
    <property type="match status" value="2"/>
</dbReference>
<feature type="binding site" evidence="10">
    <location>
        <position position="329"/>
    </location>
    <ligand>
        <name>NAD(+)</name>
        <dbReference type="ChEBI" id="CHEBI:57540"/>
    </ligand>
</feature>
<feature type="binding site" evidence="9">
    <location>
        <position position="322"/>
    </location>
    <ligand>
        <name>substrate</name>
    </ligand>
</feature>
<evidence type="ECO:0000256" key="4">
    <source>
        <dbReference type="ARBA" id="ARBA00023002"/>
    </source>
</evidence>
<dbReference type="GO" id="GO:0051287">
    <property type="term" value="F:NAD binding"/>
    <property type="evidence" value="ECO:0007669"/>
    <property type="project" value="InterPro"/>
</dbReference>
<dbReference type="GO" id="GO:0003979">
    <property type="term" value="F:UDP-glucose 6-dehydrogenase activity"/>
    <property type="evidence" value="ECO:0007669"/>
    <property type="project" value="UniProtKB-EC"/>
</dbReference>
<dbReference type="InterPro" id="IPR008927">
    <property type="entry name" value="6-PGluconate_DH-like_C_sf"/>
</dbReference>
<keyword evidence="4 7" id="KW-0560">Oxidoreductase</keyword>
<accession>A0A2V5K6F1</accession>
<dbReference type="InterPro" id="IPR036220">
    <property type="entry name" value="UDP-Glc/GDP-Man_DH_C_sf"/>
</dbReference>
<dbReference type="SUPFAM" id="SSF52413">
    <property type="entry name" value="UDP-glucose/GDP-mannose dehydrogenase C-terminal domain"/>
    <property type="match status" value="1"/>
</dbReference>
<comment type="similarity">
    <text evidence="2 7">Belongs to the UDP-glucose/GDP-mannose dehydrogenase family.</text>
</comment>
<proteinExistence type="inferred from homology"/>
<reference evidence="12 13" key="1">
    <citation type="submission" date="2018-05" db="EMBL/GenBank/DDBJ databases">
        <title>Paenibacillus flagellatus sp. nov., isolated from selenium mineral soil.</title>
        <authorList>
            <person name="Dai X."/>
        </authorList>
    </citation>
    <scope>NUCLEOTIDE SEQUENCE [LARGE SCALE GENOMIC DNA]</scope>
    <source>
        <strain evidence="12 13">DXL2</strain>
    </source>
</reference>
<gene>
    <name evidence="12" type="ORF">DLM86_12990</name>
</gene>
<feature type="binding site" evidence="9">
    <location>
        <position position="258"/>
    </location>
    <ligand>
        <name>substrate</name>
    </ligand>
</feature>
<feature type="binding site" evidence="9">
    <location>
        <begin position="153"/>
        <end position="156"/>
    </location>
    <ligand>
        <name>substrate</name>
    </ligand>
</feature>
<dbReference type="UniPathway" id="UPA00038">
    <property type="reaction ID" value="UER00491"/>
</dbReference>
<feature type="binding site" evidence="10">
    <location>
        <position position="87"/>
    </location>
    <ligand>
        <name>NAD(+)</name>
        <dbReference type="ChEBI" id="CHEBI:57540"/>
    </ligand>
</feature>
<comment type="catalytic activity">
    <reaction evidence="6 7">
        <text>UDP-alpha-D-glucose + 2 NAD(+) + H2O = UDP-alpha-D-glucuronate + 2 NADH + 3 H(+)</text>
        <dbReference type="Rhea" id="RHEA:23596"/>
        <dbReference type="ChEBI" id="CHEBI:15377"/>
        <dbReference type="ChEBI" id="CHEBI:15378"/>
        <dbReference type="ChEBI" id="CHEBI:57540"/>
        <dbReference type="ChEBI" id="CHEBI:57945"/>
        <dbReference type="ChEBI" id="CHEBI:58052"/>
        <dbReference type="ChEBI" id="CHEBI:58885"/>
        <dbReference type="EC" id="1.1.1.22"/>
    </reaction>
</comment>
<dbReference type="PANTHER" id="PTHR43750">
    <property type="entry name" value="UDP-GLUCOSE 6-DEHYDROGENASE TUAD"/>
    <property type="match status" value="1"/>
</dbReference>
<dbReference type="InterPro" id="IPR014027">
    <property type="entry name" value="UDP-Glc/GDP-Man_DH_C"/>
</dbReference>
<dbReference type="PIRSF" id="PIRSF500134">
    <property type="entry name" value="UDPglc_DH_bac"/>
    <property type="match status" value="1"/>
</dbReference>
<keyword evidence="5 7" id="KW-0520">NAD</keyword>
<dbReference type="EMBL" id="QJVJ01000005">
    <property type="protein sequence ID" value="PYI54382.1"/>
    <property type="molecule type" value="Genomic_DNA"/>
</dbReference>
<comment type="caution">
    <text evidence="12">The sequence shown here is derived from an EMBL/GenBank/DDBJ whole genome shotgun (WGS) entry which is preliminary data.</text>
</comment>
<feature type="binding site" evidence="9">
    <location>
        <begin position="250"/>
        <end position="254"/>
    </location>
    <ligand>
        <name>substrate</name>
    </ligand>
</feature>
<dbReference type="PIRSF" id="PIRSF000124">
    <property type="entry name" value="UDPglc_GDPman_dh"/>
    <property type="match status" value="1"/>
</dbReference>
<evidence type="ECO:0000313" key="13">
    <source>
        <dbReference type="Proteomes" id="UP000247476"/>
    </source>
</evidence>
<feature type="binding site" evidence="10">
    <location>
        <position position="122"/>
    </location>
    <ligand>
        <name>NAD(+)</name>
        <dbReference type="ChEBI" id="CHEBI:57540"/>
    </ligand>
</feature>
<feature type="binding site" evidence="10">
    <location>
        <position position="36"/>
    </location>
    <ligand>
        <name>NAD(+)</name>
        <dbReference type="ChEBI" id="CHEBI:57540"/>
    </ligand>
</feature>
<evidence type="ECO:0000256" key="6">
    <source>
        <dbReference type="ARBA" id="ARBA00047473"/>
    </source>
</evidence>
<evidence type="ECO:0000256" key="10">
    <source>
        <dbReference type="PIRSR" id="PIRSR500134-3"/>
    </source>
</evidence>
<dbReference type="InterPro" id="IPR001732">
    <property type="entry name" value="UDP-Glc/GDP-Man_DH_N"/>
</dbReference>
<dbReference type="Gene3D" id="1.20.5.100">
    <property type="entry name" value="Cytochrome c1, transmembrane anchor, C-terminal"/>
    <property type="match status" value="1"/>
</dbReference>
<evidence type="ECO:0000313" key="12">
    <source>
        <dbReference type="EMBL" id="PYI54382.1"/>
    </source>
</evidence>
<dbReference type="GO" id="GO:0006065">
    <property type="term" value="P:UDP-glucuronate biosynthetic process"/>
    <property type="evidence" value="ECO:0007669"/>
    <property type="project" value="UniProtKB-UniPathway"/>
</dbReference>
<feature type="domain" description="UDP-glucose/GDP-mannose dehydrogenase C-terminal" evidence="11">
    <location>
        <begin position="315"/>
        <end position="416"/>
    </location>
</feature>
<organism evidence="12 13">
    <name type="scientific">Paenibacillus flagellatus</name>
    <dbReference type="NCBI Taxonomy" id="2211139"/>
    <lineage>
        <taxon>Bacteria</taxon>
        <taxon>Bacillati</taxon>
        <taxon>Bacillota</taxon>
        <taxon>Bacilli</taxon>
        <taxon>Bacillales</taxon>
        <taxon>Paenibacillaceae</taxon>
        <taxon>Paenibacillus</taxon>
    </lineage>
</organism>
<evidence type="ECO:0000256" key="8">
    <source>
        <dbReference type="PIRSR" id="PIRSR500134-1"/>
    </source>
</evidence>
<dbReference type="NCBIfam" id="TIGR03026">
    <property type="entry name" value="NDP-sugDHase"/>
    <property type="match status" value="1"/>
</dbReference>
<dbReference type="Pfam" id="PF03721">
    <property type="entry name" value="UDPG_MGDP_dh_N"/>
    <property type="match status" value="1"/>
</dbReference>
<evidence type="ECO:0000256" key="1">
    <source>
        <dbReference type="ARBA" id="ARBA00004701"/>
    </source>
</evidence>
<evidence type="ECO:0000259" key="11">
    <source>
        <dbReference type="SMART" id="SM00984"/>
    </source>
</evidence>
<dbReference type="OrthoDB" id="9803238at2"/>
<protein>
    <recommendedName>
        <fullName evidence="3 7">UDP-glucose 6-dehydrogenase</fullName>
        <ecNumber evidence="3 7">1.1.1.22</ecNumber>
    </recommendedName>
</protein>
<comment type="pathway">
    <text evidence="1">Nucleotide-sugar biosynthesis; UDP-alpha-D-glucuronate biosynthesis; UDP-alpha-D-glucuronate from UDP-alpha-D-glucose: step 1/1.</text>
</comment>
<feature type="binding site" evidence="10">
    <location>
        <position position="264"/>
    </location>
    <ligand>
        <name>NAD(+)</name>
        <dbReference type="ChEBI" id="CHEBI:57540"/>
    </ligand>
</feature>
<dbReference type="Proteomes" id="UP000247476">
    <property type="component" value="Unassembled WGS sequence"/>
</dbReference>
<dbReference type="PANTHER" id="PTHR43750:SF3">
    <property type="entry name" value="UDP-GLUCOSE 6-DEHYDROGENASE TUAD"/>
    <property type="match status" value="1"/>
</dbReference>
<dbReference type="EC" id="1.1.1.22" evidence="3 7"/>
<keyword evidence="13" id="KW-1185">Reference proteome</keyword>
<dbReference type="SUPFAM" id="SSF48179">
    <property type="entry name" value="6-phosphogluconate dehydrogenase C-terminal domain-like"/>
    <property type="match status" value="1"/>
</dbReference>
<name>A0A2V5K6F1_9BACL</name>